<feature type="domain" description="HTH marR-type" evidence="4">
    <location>
        <begin position="16"/>
        <end position="152"/>
    </location>
</feature>
<dbReference type="GO" id="GO:0006950">
    <property type="term" value="P:response to stress"/>
    <property type="evidence" value="ECO:0007669"/>
    <property type="project" value="TreeGrafter"/>
</dbReference>
<dbReference type="EMBL" id="FPBD01000001">
    <property type="protein sequence ID" value="SFT37862.1"/>
    <property type="molecule type" value="Genomic_DNA"/>
</dbReference>
<dbReference type="GO" id="GO:0003700">
    <property type="term" value="F:DNA-binding transcription factor activity"/>
    <property type="evidence" value="ECO:0007669"/>
    <property type="project" value="InterPro"/>
</dbReference>
<keyword evidence="2 5" id="KW-0238">DNA-binding</keyword>
<reference evidence="6" key="1">
    <citation type="submission" date="2016-10" db="EMBL/GenBank/DDBJ databases">
        <authorList>
            <person name="Varghese N."/>
            <person name="Submissions S."/>
        </authorList>
    </citation>
    <scope>NUCLEOTIDE SEQUENCE [LARGE SCALE GENOMIC DNA]</scope>
    <source>
        <strain evidence="6">DSM 17465</strain>
    </source>
</reference>
<dbReference type="SUPFAM" id="SSF46785">
    <property type="entry name" value="Winged helix' DNA-binding domain"/>
    <property type="match status" value="1"/>
</dbReference>
<dbReference type="InterPro" id="IPR000835">
    <property type="entry name" value="HTH_MarR-typ"/>
</dbReference>
<organism evidence="5 6">
    <name type="scientific">Pseudovibrio denitrificans</name>
    <dbReference type="NCBI Taxonomy" id="258256"/>
    <lineage>
        <taxon>Bacteria</taxon>
        <taxon>Pseudomonadati</taxon>
        <taxon>Pseudomonadota</taxon>
        <taxon>Alphaproteobacteria</taxon>
        <taxon>Hyphomicrobiales</taxon>
        <taxon>Stappiaceae</taxon>
        <taxon>Pseudovibrio</taxon>
    </lineage>
</organism>
<protein>
    <submittedName>
        <fullName evidence="5">DNA-binding transcriptional regulator, MarR family</fullName>
    </submittedName>
</protein>
<name>A0A1I6XIL2_9HYPH</name>
<dbReference type="PANTHER" id="PTHR33164:SF104">
    <property type="entry name" value="TRANSCRIPTIONAL REGULATORY PROTEIN"/>
    <property type="match status" value="1"/>
</dbReference>
<dbReference type="GO" id="GO:0003677">
    <property type="term" value="F:DNA binding"/>
    <property type="evidence" value="ECO:0007669"/>
    <property type="project" value="UniProtKB-KW"/>
</dbReference>
<dbReference type="PROSITE" id="PS01117">
    <property type="entry name" value="HTH_MARR_1"/>
    <property type="match status" value="1"/>
</dbReference>
<keyword evidence="1" id="KW-0805">Transcription regulation</keyword>
<sequence>MKTYNEIEAENQEELASRAWFHLMRAHRYLYPRFERSLRDYGIDNPVWYEIMLEIERAGEQGAKAADLQDKLYMAQFTMSRHISRMEKKGLVERQPDKEDGRAHLIFLTKKGADVNKELWPHYFRTIQKEVGAHLNKDEAFTLFKLLTKIYS</sequence>
<evidence type="ECO:0000256" key="3">
    <source>
        <dbReference type="ARBA" id="ARBA00023163"/>
    </source>
</evidence>
<evidence type="ECO:0000313" key="6">
    <source>
        <dbReference type="Proteomes" id="UP000183371"/>
    </source>
</evidence>
<evidence type="ECO:0000259" key="4">
    <source>
        <dbReference type="PROSITE" id="PS50995"/>
    </source>
</evidence>
<dbReference type="SMART" id="SM00347">
    <property type="entry name" value="HTH_MARR"/>
    <property type="match status" value="1"/>
</dbReference>
<dbReference type="Pfam" id="PF01047">
    <property type="entry name" value="MarR"/>
    <property type="match status" value="1"/>
</dbReference>
<gene>
    <name evidence="5" type="ORF">SAMN05444141_101206</name>
</gene>
<dbReference type="Gene3D" id="1.10.10.10">
    <property type="entry name" value="Winged helix-like DNA-binding domain superfamily/Winged helix DNA-binding domain"/>
    <property type="match status" value="1"/>
</dbReference>
<dbReference type="InterPro" id="IPR036390">
    <property type="entry name" value="WH_DNA-bd_sf"/>
</dbReference>
<keyword evidence="6" id="KW-1185">Reference proteome</keyword>
<dbReference type="Proteomes" id="UP000183371">
    <property type="component" value="Unassembled WGS sequence"/>
</dbReference>
<dbReference type="PRINTS" id="PR00598">
    <property type="entry name" value="HTHMARR"/>
</dbReference>
<dbReference type="PROSITE" id="PS50995">
    <property type="entry name" value="HTH_MARR_2"/>
    <property type="match status" value="1"/>
</dbReference>
<dbReference type="AlphaFoldDB" id="A0A1I6XIL2"/>
<dbReference type="InterPro" id="IPR036388">
    <property type="entry name" value="WH-like_DNA-bd_sf"/>
</dbReference>
<evidence type="ECO:0000313" key="5">
    <source>
        <dbReference type="EMBL" id="SFT37862.1"/>
    </source>
</evidence>
<dbReference type="InterPro" id="IPR039422">
    <property type="entry name" value="MarR/SlyA-like"/>
</dbReference>
<accession>A0A1I6XIL2</accession>
<evidence type="ECO:0000256" key="1">
    <source>
        <dbReference type="ARBA" id="ARBA00023015"/>
    </source>
</evidence>
<dbReference type="PANTHER" id="PTHR33164">
    <property type="entry name" value="TRANSCRIPTIONAL REGULATOR, MARR FAMILY"/>
    <property type="match status" value="1"/>
</dbReference>
<proteinExistence type="predicted"/>
<evidence type="ECO:0000256" key="2">
    <source>
        <dbReference type="ARBA" id="ARBA00023125"/>
    </source>
</evidence>
<dbReference type="RefSeq" id="WP_054785082.1">
    <property type="nucleotide sequence ID" value="NZ_FPBD01000001.1"/>
</dbReference>
<keyword evidence="3" id="KW-0804">Transcription</keyword>
<dbReference type="InterPro" id="IPR023187">
    <property type="entry name" value="Tscrpt_reg_MarR-type_CS"/>
</dbReference>